<evidence type="ECO:0000313" key="2">
    <source>
        <dbReference type="Proteomes" id="UP000765509"/>
    </source>
</evidence>
<dbReference type="InterPro" id="IPR036397">
    <property type="entry name" value="RNaseH_sf"/>
</dbReference>
<comment type="caution">
    <text evidence="1">The sequence shown here is derived from an EMBL/GenBank/DDBJ whole genome shotgun (WGS) entry which is preliminary data.</text>
</comment>
<proteinExistence type="predicted"/>
<reference evidence="1" key="1">
    <citation type="submission" date="2021-03" db="EMBL/GenBank/DDBJ databases">
        <title>Draft genome sequence of rust myrtle Austropuccinia psidii MF-1, a brazilian biotype.</title>
        <authorList>
            <person name="Quecine M.C."/>
            <person name="Pachon D.M.R."/>
            <person name="Bonatelli M.L."/>
            <person name="Correr F.H."/>
            <person name="Franceschini L.M."/>
            <person name="Leite T.F."/>
            <person name="Margarido G.R.A."/>
            <person name="Almeida C.A."/>
            <person name="Ferrarezi J.A."/>
            <person name="Labate C.A."/>
        </authorList>
    </citation>
    <scope>NUCLEOTIDE SEQUENCE</scope>
    <source>
        <strain evidence="1">MF-1</strain>
    </source>
</reference>
<evidence type="ECO:0000313" key="1">
    <source>
        <dbReference type="EMBL" id="MBW0502487.1"/>
    </source>
</evidence>
<dbReference type="GO" id="GO:0003676">
    <property type="term" value="F:nucleic acid binding"/>
    <property type="evidence" value="ECO:0007669"/>
    <property type="project" value="InterPro"/>
</dbReference>
<accession>A0A9Q3DMC1</accession>
<protein>
    <submittedName>
        <fullName evidence="1">Uncharacterized protein</fullName>
    </submittedName>
</protein>
<gene>
    <name evidence="1" type="ORF">O181_042202</name>
</gene>
<name>A0A9Q3DMC1_9BASI</name>
<keyword evidence="2" id="KW-1185">Reference proteome</keyword>
<dbReference type="Proteomes" id="UP000765509">
    <property type="component" value="Unassembled WGS sequence"/>
</dbReference>
<organism evidence="1 2">
    <name type="scientific">Austropuccinia psidii MF-1</name>
    <dbReference type="NCBI Taxonomy" id="1389203"/>
    <lineage>
        <taxon>Eukaryota</taxon>
        <taxon>Fungi</taxon>
        <taxon>Dikarya</taxon>
        <taxon>Basidiomycota</taxon>
        <taxon>Pucciniomycotina</taxon>
        <taxon>Pucciniomycetes</taxon>
        <taxon>Pucciniales</taxon>
        <taxon>Sphaerophragmiaceae</taxon>
        <taxon>Austropuccinia</taxon>
    </lineage>
</organism>
<dbReference type="AlphaFoldDB" id="A0A9Q3DMC1"/>
<sequence length="116" mass="13609">MQTLGDMIRRLCAYGLEFKDSYGFIHDWFTLIPALELAYKTSMHYSTGEKPAILEKGWNPRLPYDTLKKYLVDIHSTESSFKNMLDKVRHHANRCKQDSLKYAKAGWDKIHKPPNF</sequence>
<dbReference type="EMBL" id="AVOT02016848">
    <property type="protein sequence ID" value="MBW0502487.1"/>
    <property type="molecule type" value="Genomic_DNA"/>
</dbReference>
<dbReference type="Gene3D" id="3.30.420.10">
    <property type="entry name" value="Ribonuclease H-like superfamily/Ribonuclease H"/>
    <property type="match status" value="1"/>
</dbReference>